<evidence type="ECO:0000256" key="2">
    <source>
        <dbReference type="ARBA" id="ARBA00022448"/>
    </source>
</evidence>
<dbReference type="InterPro" id="IPR050086">
    <property type="entry name" value="MetN_ABC_transporter-like"/>
</dbReference>
<comment type="caution">
    <text evidence="8">The sequence shown here is derived from an EMBL/GenBank/DDBJ whole genome shotgun (WGS) entry which is preliminary data.</text>
</comment>
<dbReference type="PROSITE" id="PS00211">
    <property type="entry name" value="ABC_TRANSPORTER_1"/>
    <property type="match status" value="1"/>
</dbReference>
<dbReference type="PROSITE" id="PS50893">
    <property type="entry name" value="ABC_TRANSPORTER_2"/>
    <property type="match status" value="1"/>
</dbReference>
<evidence type="ECO:0000256" key="1">
    <source>
        <dbReference type="ARBA" id="ARBA00004202"/>
    </source>
</evidence>
<evidence type="ECO:0000256" key="6">
    <source>
        <dbReference type="ARBA" id="ARBA00023136"/>
    </source>
</evidence>
<evidence type="ECO:0000256" key="3">
    <source>
        <dbReference type="ARBA" id="ARBA00022475"/>
    </source>
</evidence>
<dbReference type="PANTHER" id="PTHR43166">
    <property type="entry name" value="AMINO ACID IMPORT ATP-BINDING PROTEIN"/>
    <property type="match status" value="1"/>
</dbReference>
<evidence type="ECO:0000256" key="4">
    <source>
        <dbReference type="ARBA" id="ARBA00022741"/>
    </source>
</evidence>
<comment type="subcellular location">
    <subcellularLocation>
        <location evidence="1">Cell membrane</location>
        <topology evidence="1">Peripheral membrane protein</topology>
    </subcellularLocation>
</comment>
<dbReference type="Gene3D" id="3.40.50.300">
    <property type="entry name" value="P-loop containing nucleotide triphosphate hydrolases"/>
    <property type="match status" value="1"/>
</dbReference>
<proteinExistence type="predicted"/>
<keyword evidence="6" id="KW-0472">Membrane</keyword>
<evidence type="ECO:0000256" key="5">
    <source>
        <dbReference type="ARBA" id="ARBA00022840"/>
    </source>
</evidence>
<sequence length="268" mass="29031">MTTTIPQSAPAASVADRPMVEAVDVHKRFGSLEVLKGITMSVERGQVVCLLGPSGSGKSTFLRCINHLEQVDAGMIRVAGETVGYRERNGRLHELREKEVAAQRRKVGMVFQRFNLFPHMTALENVIEAPVQVAGRSRSQAKEQARALLAQVGLAEKADTYPAQLSGGQQQRVAIARALAMEPEVMLFDEPTSALDPELVGDVLDVMRGLAESGMTMIVVTHEIGFAREVGDVAVFMDGGVVVEAGDPAQVLVDPREERTRAFLSKVL</sequence>
<name>A0ABN2U8N5_9MICO</name>
<dbReference type="PIRSF" id="PIRSF039085">
    <property type="entry name" value="ABC_ATPase_HisP"/>
    <property type="match status" value="1"/>
</dbReference>
<dbReference type="CDD" id="cd03262">
    <property type="entry name" value="ABC_HisP_GlnQ"/>
    <property type="match status" value="1"/>
</dbReference>
<organism evidence="8 9">
    <name type="scientific">Agromyces tropicus</name>
    <dbReference type="NCBI Taxonomy" id="555371"/>
    <lineage>
        <taxon>Bacteria</taxon>
        <taxon>Bacillati</taxon>
        <taxon>Actinomycetota</taxon>
        <taxon>Actinomycetes</taxon>
        <taxon>Micrococcales</taxon>
        <taxon>Microbacteriaceae</taxon>
        <taxon>Agromyces</taxon>
    </lineage>
</organism>
<evidence type="ECO:0000313" key="8">
    <source>
        <dbReference type="EMBL" id="GAA2031058.1"/>
    </source>
</evidence>
<keyword evidence="2" id="KW-0813">Transport</keyword>
<dbReference type="InterPro" id="IPR017871">
    <property type="entry name" value="ABC_transporter-like_CS"/>
</dbReference>
<dbReference type="Pfam" id="PF00005">
    <property type="entry name" value="ABC_tran"/>
    <property type="match status" value="1"/>
</dbReference>
<accession>A0ABN2U8N5</accession>
<dbReference type="GO" id="GO:0005524">
    <property type="term" value="F:ATP binding"/>
    <property type="evidence" value="ECO:0007669"/>
    <property type="project" value="UniProtKB-KW"/>
</dbReference>
<dbReference type="SUPFAM" id="SSF52540">
    <property type="entry name" value="P-loop containing nucleoside triphosphate hydrolases"/>
    <property type="match status" value="1"/>
</dbReference>
<dbReference type="InterPro" id="IPR003593">
    <property type="entry name" value="AAA+_ATPase"/>
</dbReference>
<evidence type="ECO:0000259" key="7">
    <source>
        <dbReference type="PROSITE" id="PS50893"/>
    </source>
</evidence>
<evidence type="ECO:0000313" key="9">
    <source>
        <dbReference type="Proteomes" id="UP001501196"/>
    </source>
</evidence>
<keyword evidence="9" id="KW-1185">Reference proteome</keyword>
<keyword evidence="3" id="KW-1003">Cell membrane</keyword>
<feature type="domain" description="ABC transporter" evidence="7">
    <location>
        <begin position="20"/>
        <end position="264"/>
    </location>
</feature>
<protein>
    <submittedName>
        <fullName evidence="8">Amino acid ABC transporter ATP-binding protein</fullName>
    </submittedName>
</protein>
<keyword evidence="5 8" id="KW-0067">ATP-binding</keyword>
<dbReference type="PANTHER" id="PTHR43166:SF35">
    <property type="entry name" value="L-CYSTINE IMPORT ATP-BINDING PROTEIN TCYN"/>
    <property type="match status" value="1"/>
</dbReference>
<dbReference type="InterPro" id="IPR027417">
    <property type="entry name" value="P-loop_NTPase"/>
</dbReference>
<gene>
    <name evidence="8" type="ORF">GCM10009819_13610</name>
</gene>
<dbReference type="EMBL" id="BAAAPW010000002">
    <property type="protein sequence ID" value="GAA2031058.1"/>
    <property type="molecule type" value="Genomic_DNA"/>
</dbReference>
<dbReference type="SMART" id="SM00382">
    <property type="entry name" value="AAA"/>
    <property type="match status" value="1"/>
</dbReference>
<dbReference type="InterPro" id="IPR030679">
    <property type="entry name" value="ABC_ATPase_HisP-typ"/>
</dbReference>
<reference evidence="8 9" key="1">
    <citation type="journal article" date="2019" name="Int. J. Syst. Evol. Microbiol.">
        <title>The Global Catalogue of Microorganisms (GCM) 10K type strain sequencing project: providing services to taxonomists for standard genome sequencing and annotation.</title>
        <authorList>
            <consortium name="The Broad Institute Genomics Platform"/>
            <consortium name="The Broad Institute Genome Sequencing Center for Infectious Disease"/>
            <person name="Wu L."/>
            <person name="Ma J."/>
        </authorList>
    </citation>
    <scope>NUCLEOTIDE SEQUENCE [LARGE SCALE GENOMIC DNA]</scope>
    <source>
        <strain evidence="8 9">JCM 15672</strain>
    </source>
</reference>
<dbReference type="InterPro" id="IPR003439">
    <property type="entry name" value="ABC_transporter-like_ATP-bd"/>
</dbReference>
<keyword evidence="4" id="KW-0547">Nucleotide-binding</keyword>
<dbReference type="Proteomes" id="UP001501196">
    <property type="component" value="Unassembled WGS sequence"/>
</dbReference>